<comment type="caution">
    <text evidence="2">The sequence shown here is derived from an EMBL/GenBank/DDBJ whole genome shotgun (WGS) entry which is preliminary data.</text>
</comment>
<feature type="transmembrane region" description="Helical" evidence="1">
    <location>
        <begin position="208"/>
        <end position="225"/>
    </location>
</feature>
<feature type="transmembrane region" description="Helical" evidence="1">
    <location>
        <begin position="335"/>
        <end position="352"/>
    </location>
</feature>
<keyword evidence="3" id="KW-1185">Reference proteome</keyword>
<dbReference type="EMBL" id="LJGT01000037">
    <property type="protein sequence ID" value="OEU92276.1"/>
    <property type="molecule type" value="Genomic_DNA"/>
</dbReference>
<evidence type="ECO:0000256" key="1">
    <source>
        <dbReference type="SAM" id="Phobius"/>
    </source>
</evidence>
<evidence type="ECO:0000313" key="2">
    <source>
        <dbReference type="EMBL" id="OEU92276.1"/>
    </source>
</evidence>
<keyword evidence="1" id="KW-0472">Membrane</keyword>
<dbReference type="STRING" id="933944.AN215_05975"/>
<feature type="transmembrane region" description="Helical" evidence="1">
    <location>
        <begin position="92"/>
        <end position="109"/>
    </location>
</feature>
<feature type="transmembrane region" description="Helical" evidence="1">
    <location>
        <begin position="116"/>
        <end position="135"/>
    </location>
</feature>
<proteinExistence type="predicted"/>
<protein>
    <recommendedName>
        <fullName evidence="4">Glycosyltransferase RgtA/B/C/D-like domain-containing protein</fullName>
    </recommendedName>
</protein>
<feature type="transmembrane region" description="Helical" evidence="1">
    <location>
        <begin position="187"/>
        <end position="203"/>
    </location>
</feature>
<reference evidence="2 3" key="1">
    <citation type="journal article" date="2016" name="Front. Microbiol.">
        <title>Comparative Genomics Analysis of Streptomyces Species Reveals Their Adaptation to the Marine Environment and Their Diversity at the Genomic Level.</title>
        <authorList>
            <person name="Tian X."/>
            <person name="Zhang Z."/>
            <person name="Yang T."/>
            <person name="Chen M."/>
            <person name="Li J."/>
            <person name="Chen F."/>
            <person name="Yang J."/>
            <person name="Li W."/>
            <person name="Zhang B."/>
            <person name="Zhang Z."/>
            <person name="Wu J."/>
            <person name="Zhang C."/>
            <person name="Long L."/>
            <person name="Xiao J."/>
        </authorList>
    </citation>
    <scope>NUCLEOTIDE SEQUENCE [LARGE SCALE GENOMIC DNA]</scope>
    <source>
        <strain evidence="2 3">SCSIO 10390</strain>
    </source>
</reference>
<organism evidence="2 3">
    <name type="scientific">Streptomyces abyssalis</name>
    <dbReference type="NCBI Taxonomy" id="933944"/>
    <lineage>
        <taxon>Bacteria</taxon>
        <taxon>Bacillati</taxon>
        <taxon>Actinomycetota</taxon>
        <taxon>Actinomycetes</taxon>
        <taxon>Kitasatosporales</taxon>
        <taxon>Streptomycetaceae</taxon>
        <taxon>Streptomyces</taxon>
    </lineage>
</organism>
<keyword evidence="1" id="KW-0812">Transmembrane</keyword>
<feature type="transmembrane region" description="Helical" evidence="1">
    <location>
        <begin position="364"/>
        <end position="386"/>
    </location>
</feature>
<keyword evidence="1" id="KW-1133">Transmembrane helix</keyword>
<evidence type="ECO:0000313" key="3">
    <source>
        <dbReference type="Proteomes" id="UP000176087"/>
    </source>
</evidence>
<accession>A0A1E7JTT3</accession>
<sequence>MVQRTAPISAFRTAASGPRPLPWLAGLSASFVLLQLLLVVPGSGMGWDETVYFSQVSGELPAAFFSAPRARGISFLAAPAAALTSSITVVRVYLALLSGAGLFAALWVWRTLLPTRILFTAGALFASLWVTLFYGPTVMPNLWSAFGTLAAAGCFVRAARDRTDRRALAGLALSVVLVALMRPPDALWLVLALTAVSLAVRRWRRPVLLLLLGGALALGSAEWVIESYVRYGGLSARLHRASEIQGGMGWHMAVDDQIRSMDGRTLCRPCDVPWRHPPTALWLLALPLLTVAGVAAAPRIRRAAAAAVPAVVAAVISVPYLFLIDYAAPRFLLPAYALLALPAAEFLWWAAAGRDGRFRRARTGIVLVALTGHVAVQCAVLANTAAGSRDSRRDFSQAAASLQRMGVRPPCVLSGDHAVQLSFYTGCASRQTGGPDASITPGGLREAARQKRVAVVAPPDAETPAFARGWQHRTLPGTSRFGGYQVHLPATERAAR</sequence>
<feature type="transmembrane region" description="Helical" evidence="1">
    <location>
        <begin position="21"/>
        <end position="40"/>
    </location>
</feature>
<feature type="transmembrane region" description="Helical" evidence="1">
    <location>
        <begin position="304"/>
        <end position="323"/>
    </location>
</feature>
<dbReference type="PATRIC" id="fig|933944.6.peg.2098"/>
<feature type="transmembrane region" description="Helical" evidence="1">
    <location>
        <begin position="279"/>
        <end position="297"/>
    </location>
</feature>
<name>A0A1E7JTT3_9ACTN</name>
<gene>
    <name evidence="2" type="ORF">AN215_05975</name>
</gene>
<dbReference type="AlphaFoldDB" id="A0A1E7JTT3"/>
<evidence type="ECO:0008006" key="4">
    <source>
        <dbReference type="Google" id="ProtNLM"/>
    </source>
</evidence>
<dbReference type="Proteomes" id="UP000176087">
    <property type="component" value="Unassembled WGS sequence"/>
</dbReference>